<gene>
    <name evidence="1" type="ORF">CEJ45_08440</name>
</gene>
<dbReference type="EMBL" id="NJGV01000006">
    <property type="protein sequence ID" value="OWY35291.1"/>
    <property type="molecule type" value="Genomic_DNA"/>
</dbReference>
<sequence length="114" mass="11440">MPLNATLTGSGWIVSIDTNGPRRAVTGNTVATAADVNGRIDVNSASPVQITIPDDSTGPWQGSEMVAAYQAGAGAVSFVAGSGVTLRSPSGVAAAVQYGTIAVQRVGPNEWALV</sequence>
<name>A0A225SVV3_9BURK</name>
<evidence type="ECO:0000313" key="1">
    <source>
        <dbReference type="EMBL" id="OWY35291.1"/>
    </source>
</evidence>
<evidence type="ECO:0008006" key="3">
    <source>
        <dbReference type="Google" id="ProtNLM"/>
    </source>
</evidence>
<keyword evidence="2" id="KW-1185">Reference proteome</keyword>
<reference evidence="1 2" key="1">
    <citation type="journal article" date="2010" name="Int. J. Syst. Evol. Microbiol.">
        <title>Reclassification of Herbaspirillum putei as a later heterotypic synonym of Herbaspirillum huttiense, with the description of H. huttiense subsp. huttiense subsp. nov. and H. huttiense subsp. putei subsp. nov., comb. nov., and description of Herbaspirillum aquaticum sp. nov.</title>
        <authorList>
            <person name="Dobritsa A.P."/>
            <person name="Reddy M.C."/>
            <person name="Samadpour M."/>
        </authorList>
    </citation>
    <scope>NUCLEOTIDE SEQUENCE [LARGE SCALE GENOMIC DNA]</scope>
    <source>
        <strain evidence="1 2">IEH 4430</strain>
    </source>
</reference>
<dbReference type="AlphaFoldDB" id="A0A225SVV3"/>
<comment type="caution">
    <text evidence="1">The sequence shown here is derived from an EMBL/GenBank/DDBJ whole genome shotgun (WGS) entry which is preliminary data.</text>
</comment>
<protein>
    <recommendedName>
        <fullName evidence="3">Minor tail protein</fullName>
    </recommendedName>
</protein>
<accession>A0A225SVV3</accession>
<proteinExistence type="predicted"/>
<evidence type="ECO:0000313" key="2">
    <source>
        <dbReference type="Proteomes" id="UP000214747"/>
    </source>
</evidence>
<dbReference type="Proteomes" id="UP000214747">
    <property type="component" value="Unassembled WGS sequence"/>
</dbReference>
<dbReference type="RefSeq" id="WP_088754706.1">
    <property type="nucleotide sequence ID" value="NZ_NJGV01000006.1"/>
</dbReference>
<organism evidence="1 2">
    <name type="scientific">Herbaspirillum aquaticum</name>
    <dbReference type="NCBI Taxonomy" id="568783"/>
    <lineage>
        <taxon>Bacteria</taxon>
        <taxon>Pseudomonadati</taxon>
        <taxon>Pseudomonadota</taxon>
        <taxon>Betaproteobacteria</taxon>
        <taxon>Burkholderiales</taxon>
        <taxon>Oxalobacteraceae</taxon>
        <taxon>Herbaspirillum</taxon>
    </lineage>
</organism>